<proteinExistence type="inferred from homology"/>
<dbReference type="Proteomes" id="UP000557857">
    <property type="component" value="Unassembled WGS sequence"/>
</dbReference>
<dbReference type="AlphaFoldDB" id="A0A848N0H8"/>
<dbReference type="Pfam" id="PF13365">
    <property type="entry name" value="Trypsin_2"/>
    <property type="match status" value="1"/>
</dbReference>
<dbReference type="RefSeq" id="WP_169059178.1">
    <property type="nucleotide sequence ID" value="NZ_JABCAG010000069.1"/>
</dbReference>
<comment type="caution">
    <text evidence="9">The sequence shown here is derived from an EMBL/GenBank/DDBJ whole genome shotgun (WGS) entry which is preliminary data.</text>
</comment>
<feature type="active site" description="Charge relay system" evidence="7">
    <location>
        <position position="84"/>
    </location>
</feature>
<dbReference type="PANTHER" id="PTHR15462">
    <property type="entry name" value="SERINE PROTEASE"/>
    <property type="match status" value="1"/>
</dbReference>
<dbReference type="Gene3D" id="2.40.10.10">
    <property type="entry name" value="Trypsin-like serine proteases"/>
    <property type="match status" value="2"/>
</dbReference>
<dbReference type="InterPro" id="IPR043504">
    <property type="entry name" value="Peptidase_S1_PA_chymotrypsin"/>
</dbReference>
<dbReference type="EC" id="3.4.21.-" evidence="8"/>
<comment type="similarity">
    <text evidence="1 8">Belongs to the peptidase S1B family.</text>
</comment>
<gene>
    <name evidence="9" type="ORF">HI921_14590</name>
</gene>
<keyword evidence="6" id="KW-0843">Virulence</keyword>
<evidence type="ECO:0000256" key="5">
    <source>
        <dbReference type="ARBA" id="ARBA00022825"/>
    </source>
</evidence>
<evidence type="ECO:0000313" key="9">
    <source>
        <dbReference type="EMBL" id="NMP59670.1"/>
    </source>
</evidence>
<dbReference type="EMBL" id="JABCAG010000069">
    <property type="protein sequence ID" value="NMP59670.1"/>
    <property type="molecule type" value="Genomic_DNA"/>
</dbReference>
<dbReference type="GO" id="GO:0004252">
    <property type="term" value="F:serine-type endopeptidase activity"/>
    <property type="evidence" value="ECO:0007669"/>
    <property type="project" value="InterPro"/>
</dbReference>
<evidence type="ECO:0000256" key="1">
    <source>
        <dbReference type="ARBA" id="ARBA00008764"/>
    </source>
</evidence>
<evidence type="ECO:0000256" key="4">
    <source>
        <dbReference type="ARBA" id="ARBA00022801"/>
    </source>
</evidence>
<reference evidence="9 10" key="1">
    <citation type="submission" date="2020-04" db="EMBL/GenBank/DDBJ databases">
        <authorList>
            <person name="Abaymova A."/>
            <person name="Teymurazov M."/>
            <person name="Tazyna O."/>
            <person name="Chatushin Y."/>
            <person name="Svetoch E."/>
            <person name="Pereligyn V."/>
            <person name="Pohylenko V."/>
            <person name="Platonov M."/>
            <person name="Kartsev N."/>
            <person name="Skryabin Y."/>
            <person name="Sizova A."/>
            <person name="Solomentsev V."/>
            <person name="Kislichkina A."/>
            <person name="Bogun A."/>
        </authorList>
    </citation>
    <scope>NUCLEOTIDE SEQUENCE [LARGE SCALE GENOMIC DNA]</scope>
    <source>
        <strain evidence="10">SCPM-O-B-8398 (E28)</strain>
    </source>
</reference>
<evidence type="ECO:0000256" key="2">
    <source>
        <dbReference type="ARBA" id="ARBA00022670"/>
    </source>
</evidence>
<name>A0A848N0H8_ENTMU</name>
<dbReference type="InterPro" id="IPR000126">
    <property type="entry name" value="V8_ser_AS"/>
</dbReference>
<keyword evidence="4 8" id="KW-0378">Hydrolase</keyword>
<evidence type="ECO:0000313" key="10">
    <source>
        <dbReference type="Proteomes" id="UP000557857"/>
    </source>
</evidence>
<keyword evidence="5 8" id="KW-0720">Serine protease</keyword>
<dbReference type="InterPro" id="IPR008353">
    <property type="entry name" value="Peptidase_S1B_tx"/>
</dbReference>
<accession>A0A848N0H8</accession>
<evidence type="ECO:0000256" key="8">
    <source>
        <dbReference type="RuleBase" id="RU004296"/>
    </source>
</evidence>
<dbReference type="InterPro" id="IPR050966">
    <property type="entry name" value="Glutamyl_endopeptidase"/>
</dbReference>
<keyword evidence="2 8" id="KW-0645">Protease</keyword>
<dbReference type="PRINTS" id="PR00839">
    <property type="entry name" value="V8PROTEASE"/>
</dbReference>
<dbReference type="PRINTS" id="PR01774">
    <property type="entry name" value="EXFOLTOXIN"/>
</dbReference>
<dbReference type="PANTHER" id="PTHR15462:SF8">
    <property type="entry name" value="SERINE PROTEASE"/>
    <property type="match status" value="1"/>
</dbReference>
<evidence type="ECO:0000256" key="6">
    <source>
        <dbReference type="ARBA" id="ARBA00023026"/>
    </source>
</evidence>
<dbReference type="PROSITE" id="PS00673">
    <property type="entry name" value="V8_SER"/>
    <property type="match status" value="1"/>
</dbReference>
<dbReference type="GO" id="GO:0006508">
    <property type="term" value="P:proteolysis"/>
    <property type="evidence" value="ECO:0007669"/>
    <property type="project" value="UniProtKB-KW"/>
</dbReference>
<protein>
    <recommendedName>
        <fullName evidence="8">Serine protease</fullName>
        <ecNumber evidence="8">3.4.21.-</ecNumber>
    </recommendedName>
</protein>
<organism evidence="9 10">
    <name type="scientific">Enterococcus mundtii</name>
    <dbReference type="NCBI Taxonomy" id="53346"/>
    <lineage>
        <taxon>Bacteria</taxon>
        <taxon>Bacillati</taxon>
        <taxon>Bacillota</taxon>
        <taxon>Bacilli</taxon>
        <taxon>Lactobacillales</taxon>
        <taxon>Enterococcaceae</taxon>
        <taxon>Enterococcus</taxon>
    </lineage>
</organism>
<dbReference type="SUPFAM" id="SSF50494">
    <property type="entry name" value="Trypsin-like serine proteases"/>
    <property type="match status" value="1"/>
</dbReference>
<feature type="active site" description="Charge relay system" evidence="7">
    <location>
        <position position="134"/>
    </location>
</feature>
<sequence length="251" mass="27297">MKKKKILTVVILLLVIFGGVGLGNRYAAAEQNSSQTRVIIGTDNRMQVMDTTEPPYNSIAFIAADGSAGSGAVIGENTILTAAHVVNRVRDTPEKESVYVIPARSGSKIPYGKFKVSQIHIFPKYLENNFLSNDMALMIIEPLNGKSIGEVVPPLKFNVVNNLPVNTIMSTAGYPGDKPWGTMWESLGKATFVDNYFIEHNMSTVGGQSGSPVFNTTNEILGVHVGAPRTNVNTAAKINKEKYDFILNHLQ</sequence>
<evidence type="ECO:0000256" key="3">
    <source>
        <dbReference type="ARBA" id="ARBA00022729"/>
    </source>
</evidence>
<dbReference type="InterPro" id="IPR009003">
    <property type="entry name" value="Peptidase_S1_PA"/>
</dbReference>
<keyword evidence="3" id="KW-0732">Signal</keyword>
<dbReference type="InterPro" id="IPR008256">
    <property type="entry name" value="Peptidase_S1B"/>
</dbReference>
<evidence type="ECO:0000256" key="7">
    <source>
        <dbReference type="PIRSR" id="PIRSR608256-1"/>
    </source>
</evidence>
<feature type="active site" description="Charge relay system" evidence="7">
    <location>
        <position position="209"/>
    </location>
</feature>